<dbReference type="RefSeq" id="WP_201656716.1">
    <property type="nucleotide sequence ID" value="NZ_CP068047.1"/>
</dbReference>
<dbReference type="InterPro" id="IPR004089">
    <property type="entry name" value="MCPsignal_dom"/>
</dbReference>
<feature type="region of interest" description="Disordered" evidence="5">
    <location>
        <begin position="405"/>
        <end position="433"/>
    </location>
</feature>
<feature type="transmembrane region" description="Helical" evidence="6">
    <location>
        <begin position="318"/>
        <end position="343"/>
    </location>
</feature>
<keyword evidence="10" id="KW-1185">Reference proteome</keyword>
<evidence type="ECO:0000259" key="8">
    <source>
        <dbReference type="PROSITE" id="PS50885"/>
    </source>
</evidence>
<organism evidence="9 10">
    <name type="scientific">Devosia oryziradicis</name>
    <dbReference type="NCBI Taxonomy" id="2801335"/>
    <lineage>
        <taxon>Bacteria</taxon>
        <taxon>Pseudomonadati</taxon>
        <taxon>Pseudomonadota</taxon>
        <taxon>Alphaproteobacteria</taxon>
        <taxon>Hyphomicrobiales</taxon>
        <taxon>Devosiaceae</taxon>
        <taxon>Devosia</taxon>
    </lineage>
</organism>
<feature type="domain" description="HAMP" evidence="8">
    <location>
        <begin position="341"/>
        <end position="393"/>
    </location>
</feature>
<feature type="compositionally biased region" description="Polar residues" evidence="5">
    <location>
        <begin position="407"/>
        <end position="419"/>
    </location>
</feature>
<dbReference type="SMART" id="SM00283">
    <property type="entry name" value="MA"/>
    <property type="match status" value="1"/>
</dbReference>
<keyword evidence="6" id="KW-0812">Transmembrane</keyword>
<evidence type="ECO:0000256" key="1">
    <source>
        <dbReference type="ARBA" id="ARBA00022500"/>
    </source>
</evidence>
<feature type="region of interest" description="Disordered" evidence="5">
    <location>
        <begin position="655"/>
        <end position="696"/>
    </location>
</feature>
<keyword evidence="6" id="KW-0472">Membrane</keyword>
<dbReference type="InterPro" id="IPR051310">
    <property type="entry name" value="MCP_chemotaxis"/>
</dbReference>
<evidence type="ECO:0000256" key="4">
    <source>
        <dbReference type="SAM" id="Coils"/>
    </source>
</evidence>
<protein>
    <submittedName>
        <fullName evidence="9">MCP four helix bundle domain-containing protein</fullName>
    </submittedName>
</protein>
<feature type="compositionally biased region" description="Low complexity" evidence="5">
    <location>
        <begin position="420"/>
        <end position="433"/>
    </location>
</feature>
<evidence type="ECO:0000256" key="3">
    <source>
        <dbReference type="PROSITE-ProRule" id="PRU00284"/>
    </source>
</evidence>
<proteinExistence type="inferred from homology"/>
<dbReference type="EMBL" id="CP068047">
    <property type="protein sequence ID" value="QQR36002.1"/>
    <property type="molecule type" value="Genomic_DNA"/>
</dbReference>
<keyword evidence="3" id="KW-0807">Transducer</keyword>
<reference evidence="9 10" key="1">
    <citation type="submission" date="2021-01" db="EMBL/GenBank/DDBJ databases">
        <title>Genome seq and assembly of Devosia sp. G19.</title>
        <authorList>
            <person name="Chhetri G."/>
        </authorList>
    </citation>
    <scope>NUCLEOTIDE SEQUENCE [LARGE SCALE GENOMIC DNA]</scope>
    <source>
        <strain evidence="9 10">G19</strain>
    </source>
</reference>
<dbReference type="PRINTS" id="PR00260">
    <property type="entry name" value="CHEMTRNSDUCR"/>
</dbReference>
<dbReference type="SMART" id="SM00304">
    <property type="entry name" value="HAMP"/>
    <property type="match status" value="1"/>
</dbReference>
<dbReference type="PANTHER" id="PTHR43531">
    <property type="entry name" value="PROTEIN ICFG"/>
    <property type="match status" value="1"/>
</dbReference>
<evidence type="ECO:0000259" key="7">
    <source>
        <dbReference type="PROSITE" id="PS50111"/>
    </source>
</evidence>
<feature type="compositionally biased region" description="Acidic residues" evidence="5">
    <location>
        <begin position="677"/>
        <end position="688"/>
    </location>
</feature>
<evidence type="ECO:0000256" key="2">
    <source>
        <dbReference type="ARBA" id="ARBA00029447"/>
    </source>
</evidence>
<dbReference type="Pfam" id="PF00672">
    <property type="entry name" value="HAMP"/>
    <property type="match status" value="1"/>
</dbReference>
<keyword evidence="1" id="KW-0145">Chemotaxis</keyword>
<evidence type="ECO:0000256" key="6">
    <source>
        <dbReference type="SAM" id="Phobius"/>
    </source>
</evidence>
<dbReference type="Proteomes" id="UP000595460">
    <property type="component" value="Chromosome"/>
</dbReference>
<feature type="domain" description="Methyl-accepting transducer" evidence="7">
    <location>
        <begin position="398"/>
        <end position="613"/>
    </location>
</feature>
<dbReference type="PROSITE" id="PS50111">
    <property type="entry name" value="CHEMOTAXIS_TRANSDUC_2"/>
    <property type="match status" value="1"/>
</dbReference>
<gene>
    <name evidence="9" type="ORF">JI749_16980</name>
</gene>
<feature type="compositionally biased region" description="Low complexity" evidence="5">
    <location>
        <begin position="666"/>
        <end position="676"/>
    </location>
</feature>
<dbReference type="SUPFAM" id="SSF58104">
    <property type="entry name" value="Methyl-accepting chemotaxis protein (MCP) signaling domain"/>
    <property type="match status" value="1"/>
</dbReference>
<dbReference type="CDD" id="cd06225">
    <property type="entry name" value="HAMP"/>
    <property type="match status" value="1"/>
</dbReference>
<dbReference type="InterPro" id="IPR004090">
    <property type="entry name" value="Chemotax_Me-accpt_rcpt"/>
</dbReference>
<evidence type="ECO:0000313" key="9">
    <source>
        <dbReference type="EMBL" id="QQR36002.1"/>
    </source>
</evidence>
<dbReference type="InterPro" id="IPR003660">
    <property type="entry name" value="HAMP_dom"/>
</dbReference>
<sequence>MRLTIKTKLAATFVAVVALSGVSMFLALQSLGRLNDSLGEIVDVQATNTIAISDVQTSLESISSRLRAMIISSDPELQARLSAEINSELAHVAEADQQLEANLFDPQLREQFAQFEARLAEYSAIVPRIDELTQANSDATALAISRSEGSESLGRVEEAMGNLRKALAARVNAGEPGSFVAYQTASDSFLTMTDIFRQQRNILLAAGDPELQDKWHADYVSGIAAIDEAMPTLQRAMSPADMPLFTEAKAAYDGMVAAMDKAVAVAITKTDYNATVMADEASVISAAADDILDTMIARNGELLQNADAQADQLYNSSMMLLVGLLAGSVLIAAIAATWIVVSISRALGSAVRLANEVADGNLSASVANKSDDEVGDLIKALNAMTQKLREVVSEVTSATRNVAAGSQEMSATAEQLSQGATEQASSTEEASASMEEMAATIKQSADNASQTEKIARQSAADAIASGEAVTNAVTAMQTIAEKIMVVQEIARQTDLLALNAAVEAARAGEHGRGFAVVASEVRKLAERSQAAAAEISTLSGTTVKAAQSAGEMLSKLVPDIQRTAELVEEISAGSREQNAGASQINTAIQQLDKVTQQNTSAAEEMSATSEELASQAEQLQAAISYFRIDASSQPAAIRSEAAPAADLKQAIMAKAPHMAPRKATAKAKPTSSGGFDLDLDDGQDDLDAEFSRRGAA</sequence>
<dbReference type="PROSITE" id="PS50885">
    <property type="entry name" value="HAMP"/>
    <property type="match status" value="1"/>
</dbReference>
<dbReference type="Pfam" id="PF00015">
    <property type="entry name" value="MCPsignal"/>
    <property type="match status" value="1"/>
</dbReference>
<evidence type="ECO:0000256" key="5">
    <source>
        <dbReference type="SAM" id="MobiDB-lite"/>
    </source>
</evidence>
<evidence type="ECO:0000313" key="10">
    <source>
        <dbReference type="Proteomes" id="UP000595460"/>
    </source>
</evidence>
<keyword evidence="6" id="KW-1133">Transmembrane helix</keyword>
<dbReference type="PANTHER" id="PTHR43531:SF11">
    <property type="entry name" value="METHYL-ACCEPTING CHEMOTAXIS PROTEIN 3"/>
    <property type="match status" value="1"/>
</dbReference>
<feature type="coiled-coil region" evidence="4">
    <location>
        <begin position="584"/>
        <end position="622"/>
    </location>
</feature>
<keyword evidence="4" id="KW-0175">Coiled coil</keyword>
<name>A0ABX7BWX7_9HYPH</name>
<dbReference type="Pfam" id="PF12729">
    <property type="entry name" value="4HB_MCP_1"/>
    <property type="match status" value="1"/>
</dbReference>
<dbReference type="Gene3D" id="1.10.287.950">
    <property type="entry name" value="Methyl-accepting chemotaxis protein"/>
    <property type="match status" value="1"/>
</dbReference>
<comment type="similarity">
    <text evidence="2">Belongs to the methyl-accepting chemotaxis (MCP) protein family.</text>
</comment>
<dbReference type="InterPro" id="IPR024478">
    <property type="entry name" value="HlyB_4HB_MCP"/>
</dbReference>
<accession>A0ABX7BWX7</accession>